<dbReference type="Pfam" id="PF01738">
    <property type="entry name" value="DLH"/>
    <property type="match status" value="1"/>
</dbReference>
<evidence type="ECO:0000313" key="3">
    <source>
        <dbReference type="Proteomes" id="UP000247594"/>
    </source>
</evidence>
<dbReference type="Gene3D" id="3.40.50.1820">
    <property type="entry name" value="alpha/beta hydrolase"/>
    <property type="match status" value="1"/>
</dbReference>
<dbReference type="Gene3D" id="1.10.10.800">
    <property type="match status" value="1"/>
</dbReference>
<dbReference type="InterPro" id="IPR002925">
    <property type="entry name" value="Dienelactn_hydro"/>
</dbReference>
<evidence type="ECO:0000313" key="2">
    <source>
        <dbReference type="EMBL" id="PXZ38786.1"/>
    </source>
</evidence>
<dbReference type="RefSeq" id="WP_110479546.1">
    <property type="nucleotide sequence ID" value="NZ_JAZDVC010000004.1"/>
</dbReference>
<dbReference type="AlphaFoldDB" id="A0AAE5WGA2"/>
<accession>A0AAE5WGA2</accession>
<sequence length="300" mass="32763">MHAIIILIIFTITYAGHLYLPENLNGKAPAIVVVHPGGGVKEQTAGLYAQQLAQNGFVALAYDASYQGESGGFPRYVEDPATRVEDISAAIDFLQTQAEVDADRIGVLGICAGGGYAINASLFERRIKALATVSAVDINGLFRAAFGDNPRDALLGLMDNVAQQRQAEEQGAALLTIPYVPNSPEEFTEQTPEYAKEAYDYYRTSRAMHPNAPNKLLFRSVPKIFAFDAFSQVADFLTQPTLLVVGKNADTAYFSEQVFAQIQGEQKELVWIDNATHVSLYDQHVAQAVPHLSAFFSKQL</sequence>
<dbReference type="EMBL" id="QJPJ01000010">
    <property type="protein sequence ID" value="PXZ38786.1"/>
    <property type="molecule type" value="Genomic_DNA"/>
</dbReference>
<dbReference type="InterPro" id="IPR029058">
    <property type="entry name" value="AB_hydrolase_fold"/>
</dbReference>
<dbReference type="GO" id="GO:0016787">
    <property type="term" value="F:hydrolase activity"/>
    <property type="evidence" value="ECO:0007669"/>
    <property type="project" value="InterPro"/>
</dbReference>
<dbReference type="PANTHER" id="PTHR47751">
    <property type="entry name" value="SUPERFAMILY HYDROLASE, PUTATIVE (AFU_ORTHOLOGUE AFUA_2G16580)-RELATED"/>
    <property type="match status" value="1"/>
</dbReference>
<gene>
    <name evidence="2" type="ORF">DM482_07235</name>
</gene>
<name>A0AAE5WGA2_AVIPA</name>
<dbReference type="InterPro" id="IPR051411">
    <property type="entry name" value="Polyketide_trans_af380"/>
</dbReference>
<dbReference type="SUPFAM" id="SSF53474">
    <property type="entry name" value="alpha/beta-Hydrolases"/>
    <property type="match status" value="1"/>
</dbReference>
<proteinExistence type="predicted"/>
<dbReference type="PANTHER" id="PTHR47751:SF1">
    <property type="entry name" value="SUPERFAMILY HYDROLASE, PUTATIVE (AFU_ORTHOLOGUE AFUA_2G16580)-RELATED"/>
    <property type="match status" value="1"/>
</dbReference>
<comment type="caution">
    <text evidence="2">The sequence shown here is derived from an EMBL/GenBank/DDBJ whole genome shotgun (WGS) entry which is preliminary data.</text>
</comment>
<dbReference type="Proteomes" id="UP000247594">
    <property type="component" value="Unassembled WGS sequence"/>
</dbReference>
<evidence type="ECO:0000259" key="1">
    <source>
        <dbReference type="Pfam" id="PF01738"/>
    </source>
</evidence>
<protein>
    <recommendedName>
        <fullName evidence="1">Dienelactone hydrolase domain-containing protein</fullName>
    </recommendedName>
</protein>
<feature type="domain" description="Dienelactone hydrolase" evidence="1">
    <location>
        <begin position="16"/>
        <end position="130"/>
    </location>
</feature>
<organism evidence="2 3">
    <name type="scientific">Avibacterium paragallinarum</name>
    <name type="common">Haemophilus gallinarum</name>
    <dbReference type="NCBI Taxonomy" id="728"/>
    <lineage>
        <taxon>Bacteria</taxon>
        <taxon>Pseudomonadati</taxon>
        <taxon>Pseudomonadota</taxon>
        <taxon>Gammaproteobacteria</taxon>
        <taxon>Pasteurellales</taxon>
        <taxon>Pasteurellaceae</taxon>
        <taxon>Avibacterium</taxon>
    </lineage>
</organism>
<reference evidence="2 3" key="1">
    <citation type="submission" date="2018-06" db="EMBL/GenBank/DDBJ databases">
        <authorList>
            <person name="Teymurazov M."/>
            <person name="Kislichkina A."/>
            <person name="Abaymova A."/>
            <person name="Mukhina T."/>
            <person name="Mayskaya N."/>
            <person name="Svetoch E."/>
            <person name="Bogun A."/>
        </authorList>
    </citation>
    <scope>NUCLEOTIDE SEQUENCE [LARGE SCALE GENOMIC DNA]</scope>
    <source>
        <strain evidence="2 3">SCPM-O-B-8406</strain>
    </source>
</reference>